<evidence type="ECO:0008006" key="4">
    <source>
        <dbReference type="Google" id="ProtNLM"/>
    </source>
</evidence>
<evidence type="ECO:0000313" key="2">
    <source>
        <dbReference type="EMBL" id="KZS38172.1"/>
    </source>
</evidence>
<gene>
    <name evidence="2" type="ORF">AWE51_19215</name>
</gene>
<dbReference type="PANTHER" id="PTHR39419:SF1">
    <property type="entry name" value="SLL0814 PROTEIN"/>
    <property type="match status" value="1"/>
</dbReference>
<dbReference type="EMBL" id="LQRT01000060">
    <property type="protein sequence ID" value="KZS38172.1"/>
    <property type="molecule type" value="Genomic_DNA"/>
</dbReference>
<accession>A0A162WL81</accession>
<keyword evidence="1" id="KW-0472">Membrane</keyword>
<evidence type="ECO:0000313" key="3">
    <source>
        <dbReference type="Proteomes" id="UP000076715"/>
    </source>
</evidence>
<feature type="transmembrane region" description="Helical" evidence="1">
    <location>
        <begin position="162"/>
        <end position="179"/>
    </location>
</feature>
<sequence length="208" mass="23743">MHSSTKNIISAVIIWLFTISGIIGILIGYEDWFLPLTCLNLVIYLILIIWNAGFNKNLLLFLLIPFSIGMITEFLGVNYGLIFGNYEYGNNLGAKIYGVPWIIGVNWAILVYCSAGLVIKIHKNIFLTSALAAMLMVLLDVVIERVAPKFDFWQFENNVVPIQNYVGWFFTAFLAHILFQKSVKVFHFKISLHIFIAILVFFTTFSFL</sequence>
<feature type="transmembrane region" description="Helical" evidence="1">
    <location>
        <begin position="7"/>
        <end position="27"/>
    </location>
</feature>
<reference evidence="2 3" key="1">
    <citation type="submission" date="2016-01" db="EMBL/GenBank/DDBJ databases">
        <title>The draft genome sequence of Aquimarina sp. RZW4-3-2.</title>
        <authorList>
            <person name="Wang Y."/>
        </authorList>
    </citation>
    <scope>NUCLEOTIDE SEQUENCE [LARGE SCALE GENOMIC DNA]</scope>
    <source>
        <strain evidence="2 3">RZW4-3-2</strain>
    </source>
</reference>
<feature type="transmembrane region" description="Helical" evidence="1">
    <location>
        <begin position="186"/>
        <end position="207"/>
    </location>
</feature>
<organism evidence="2 3">
    <name type="scientific">Aquimarina aggregata</name>
    <dbReference type="NCBI Taxonomy" id="1642818"/>
    <lineage>
        <taxon>Bacteria</taxon>
        <taxon>Pseudomonadati</taxon>
        <taxon>Bacteroidota</taxon>
        <taxon>Flavobacteriia</taxon>
        <taxon>Flavobacteriales</taxon>
        <taxon>Flavobacteriaceae</taxon>
        <taxon>Aquimarina</taxon>
    </lineage>
</organism>
<dbReference type="Pfam" id="PF04240">
    <property type="entry name" value="Caroten_synth"/>
    <property type="match status" value="1"/>
</dbReference>
<name>A0A162WL81_9FLAO</name>
<dbReference type="STRING" id="1642818.AWE51_19215"/>
<keyword evidence="1" id="KW-1133">Transmembrane helix</keyword>
<proteinExistence type="predicted"/>
<feature type="transmembrane region" description="Helical" evidence="1">
    <location>
        <begin position="96"/>
        <end position="118"/>
    </location>
</feature>
<dbReference type="AlphaFoldDB" id="A0A162WL81"/>
<feature type="transmembrane region" description="Helical" evidence="1">
    <location>
        <begin position="59"/>
        <end position="84"/>
    </location>
</feature>
<dbReference type="PANTHER" id="PTHR39419">
    <property type="entry name" value="SLL0814 PROTEIN"/>
    <property type="match status" value="1"/>
</dbReference>
<dbReference type="RefSeq" id="WP_066320163.1">
    <property type="nucleotide sequence ID" value="NZ_LQRT01000060.1"/>
</dbReference>
<comment type="caution">
    <text evidence="2">The sequence shown here is derived from an EMBL/GenBank/DDBJ whole genome shotgun (WGS) entry which is preliminary data.</text>
</comment>
<protein>
    <recommendedName>
        <fullName evidence="4">Carotene biosynthesis protein</fullName>
    </recommendedName>
</protein>
<keyword evidence="1" id="KW-0812">Transmembrane</keyword>
<feature type="transmembrane region" description="Helical" evidence="1">
    <location>
        <begin position="33"/>
        <end position="52"/>
    </location>
</feature>
<dbReference type="Proteomes" id="UP000076715">
    <property type="component" value="Unassembled WGS sequence"/>
</dbReference>
<feature type="transmembrane region" description="Helical" evidence="1">
    <location>
        <begin position="125"/>
        <end position="142"/>
    </location>
</feature>
<dbReference type="InterPro" id="IPR007354">
    <property type="entry name" value="CruF-like"/>
</dbReference>
<keyword evidence="3" id="KW-1185">Reference proteome</keyword>
<dbReference type="OrthoDB" id="9811293at2"/>
<evidence type="ECO:0000256" key="1">
    <source>
        <dbReference type="SAM" id="Phobius"/>
    </source>
</evidence>